<evidence type="ECO:0000313" key="2">
    <source>
        <dbReference type="EMBL" id="RCN44358.1"/>
    </source>
</evidence>
<protein>
    <recommendedName>
        <fullName evidence="1">Zyg-1 polo box domain-containing protein</fullName>
    </recommendedName>
</protein>
<evidence type="ECO:0000313" key="3">
    <source>
        <dbReference type="Proteomes" id="UP000252519"/>
    </source>
</evidence>
<dbReference type="AlphaFoldDB" id="A0A368GL08"/>
<reference evidence="2 3" key="1">
    <citation type="submission" date="2014-10" db="EMBL/GenBank/DDBJ databases">
        <title>Draft genome of the hookworm Ancylostoma caninum.</title>
        <authorList>
            <person name="Mitreva M."/>
        </authorList>
    </citation>
    <scope>NUCLEOTIDE SEQUENCE [LARGE SCALE GENOMIC DNA]</scope>
    <source>
        <strain evidence="2 3">Baltimore</strain>
    </source>
</reference>
<keyword evidence="3" id="KW-1185">Reference proteome</keyword>
<name>A0A368GL08_ANCCA</name>
<dbReference type="Pfam" id="PF18544">
    <property type="entry name" value="Polo_box_3"/>
    <property type="match status" value="1"/>
</dbReference>
<organism evidence="2 3">
    <name type="scientific">Ancylostoma caninum</name>
    <name type="common">Dog hookworm</name>
    <dbReference type="NCBI Taxonomy" id="29170"/>
    <lineage>
        <taxon>Eukaryota</taxon>
        <taxon>Metazoa</taxon>
        <taxon>Ecdysozoa</taxon>
        <taxon>Nematoda</taxon>
        <taxon>Chromadorea</taxon>
        <taxon>Rhabditida</taxon>
        <taxon>Rhabditina</taxon>
        <taxon>Rhabditomorpha</taxon>
        <taxon>Strongyloidea</taxon>
        <taxon>Ancylostomatidae</taxon>
        <taxon>Ancylostomatinae</taxon>
        <taxon>Ancylostoma</taxon>
    </lineage>
</organism>
<evidence type="ECO:0000259" key="1">
    <source>
        <dbReference type="Pfam" id="PF18544"/>
    </source>
</evidence>
<gene>
    <name evidence="2" type="ORF">ANCCAN_09635</name>
</gene>
<accession>A0A368GL08</accession>
<feature type="domain" description="Zyg-1 polo box" evidence="1">
    <location>
        <begin position="31"/>
        <end position="126"/>
    </location>
</feature>
<dbReference type="Gene3D" id="3.30.1120.130">
    <property type="match status" value="1"/>
</dbReference>
<dbReference type="InterPro" id="IPR040734">
    <property type="entry name" value="Zyg-1_PB2"/>
</dbReference>
<proteinExistence type="predicted"/>
<dbReference type="STRING" id="29170.A0A368GL08"/>
<dbReference type="InterPro" id="IPR047108">
    <property type="entry name" value="Plk4-like_POLO_box_2_sf"/>
</dbReference>
<sequence length="254" mass="28889">MDILYSYSSMSRHERDIYAQIANAVEAMRGRIDKVVYHRPSQFPSAVAKIMENGAFRIVFRDQRRLVQKPGSKDVQMHFPDGRKEDVLDSETLARFAEVRGFLKQVEGIWEQQIGRFPLSFSVSKDSIASPRPSALSEARVPLAPKNCQSQSLLTQRSAPATIAAYKNASVESFKGHHDTMRFKINRNNEVCSVESPDGRYLRVSSVSKSKFVFRAQPGAVEQRFHVDDSSYPKGARELYDCLIAEIKRRERLS</sequence>
<dbReference type="EMBL" id="JOJR01000131">
    <property type="protein sequence ID" value="RCN44358.1"/>
    <property type="molecule type" value="Genomic_DNA"/>
</dbReference>
<comment type="caution">
    <text evidence="2">The sequence shown here is derived from an EMBL/GenBank/DDBJ whole genome shotgun (WGS) entry which is preliminary data.</text>
</comment>
<dbReference type="Proteomes" id="UP000252519">
    <property type="component" value="Unassembled WGS sequence"/>
</dbReference>
<dbReference type="OrthoDB" id="5798121at2759"/>